<keyword evidence="1" id="KW-0472">Membrane</keyword>
<name>A0AAW4BFE7_VIBAN</name>
<evidence type="ECO:0000313" key="3">
    <source>
        <dbReference type="Proteomes" id="UP000786185"/>
    </source>
</evidence>
<dbReference type="Proteomes" id="UP000786185">
    <property type="component" value="Unassembled WGS sequence"/>
</dbReference>
<organism evidence="2 3">
    <name type="scientific">Vibrio anguillarum</name>
    <name type="common">Listonella anguillarum</name>
    <dbReference type="NCBI Taxonomy" id="55601"/>
    <lineage>
        <taxon>Bacteria</taxon>
        <taxon>Pseudomonadati</taxon>
        <taxon>Pseudomonadota</taxon>
        <taxon>Gammaproteobacteria</taxon>
        <taxon>Vibrionales</taxon>
        <taxon>Vibrionaceae</taxon>
        <taxon>Vibrio</taxon>
    </lineage>
</organism>
<evidence type="ECO:0000256" key="1">
    <source>
        <dbReference type="SAM" id="Phobius"/>
    </source>
</evidence>
<keyword evidence="1" id="KW-1133">Transmembrane helix</keyword>
<gene>
    <name evidence="2" type="ORF">ERJ77_19770</name>
</gene>
<protein>
    <submittedName>
        <fullName evidence="2">Uncharacterized protein</fullName>
    </submittedName>
</protein>
<accession>A0AAW4BFE7</accession>
<dbReference type="EMBL" id="SCLC01000290">
    <property type="protein sequence ID" value="MBF4436690.1"/>
    <property type="molecule type" value="Genomic_DNA"/>
</dbReference>
<proteinExistence type="predicted"/>
<feature type="transmembrane region" description="Helical" evidence="1">
    <location>
        <begin position="98"/>
        <end position="116"/>
    </location>
</feature>
<comment type="caution">
    <text evidence="2">The sequence shown here is derived from an EMBL/GenBank/DDBJ whole genome shotgun (WGS) entry which is preliminary data.</text>
</comment>
<keyword evidence="1" id="KW-0812">Transmembrane</keyword>
<feature type="transmembrane region" description="Helical" evidence="1">
    <location>
        <begin position="12"/>
        <end position="33"/>
    </location>
</feature>
<evidence type="ECO:0000313" key="2">
    <source>
        <dbReference type="EMBL" id="MBF4436690.1"/>
    </source>
</evidence>
<sequence>MDKMSDQSARKFAQIGATINLIAGLSMIIRFLWLNRYKKRLEHIYQIDDLIVSKYEFLKHNTYDEKTKETMLAQFKKEQAPLYKELDNYLKFNKVESIHMVIGIAGLFFGTLFQIIGAG</sequence>
<reference evidence="2" key="1">
    <citation type="journal article" date="2021" name="PeerJ">
        <title>Analysis of 44 Vibrio anguillarum genomes reveals high genetic diversity.</title>
        <authorList>
            <person name="Hansen M.J."/>
            <person name="Dalsgaard I."/>
        </authorList>
    </citation>
    <scope>NUCLEOTIDE SEQUENCE</scope>
    <source>
        <strain evidence="2">850617-1/1</strain>
    </source>
</reference>
<dbReference type="AlphaFoldDB" id="A0AAW4BFE7"/>